<dbReference type="AlphaFoldDB" id="A0A8X6UXF6"/>
<accession>A0A8X6UXF6</accession>
<feature type="domain" description="Tc1-like transposase DDE" evidence="1">
    <location>
        <begin position="3"/>
        <end position="54"/>
    </location>
</feature>
<protein>
    <recommendedName>
        <fullName evidence="1">Tc1-like transposase DDE domain-containing protein</fullName>
    </recommendedName>
</protein>
<dbReference type="GO" id="GO:0003676">
    <property type="term" value="F:nucleic acid binding"/>
    <property type="evidence" value="ECO:0007669"/>
    <property type="project" value="InterPro"/>
</dbReference>
<name>A0A8X6UXF6_TRICX</name>
<dbReference type="InterPro" id="IPR038717">
    <property type="entry name" value="Tc1-like_DDE_dom"/>
</dbReference>
<comment type="caution">
    <text evidence="2">The sequence shown here is derived from an EMBL/GenBank/DDBJ whole genome shotgun (WGS) entry which is preliminary data.</text>
</comment>
<keyword evidence="3" id="KW-1185">Reference proteome</keyword>
<evidence type="ECO:0000313" key="2">
    <source>
        <dbReference type="EMBL" id="GFX87168.1"/>
    </source>
</evidence>
<organism evidence="2 3">
    <name type="scientific">Trichonephila clavipes</name>
    <name type="common">Golden silk orbweaver</name>
    <name type="synonym">Nephila clavipes</name>
    <dbReference type="NCBI Taxonomy" id="2585209"/>
    <lineage>
        <taxon>Eukaryota</taxon>
        <taxon>Metazoa</taxon>
        <taxon>Ecdysozoa</taxon>
        <taxon>Arthropoda</taxon>
        <taxon>Chelicerata</taxon>
        <taxon>Arachnida</taxon>
        <taxon>Araneae</taxon>
        <taxon>Araneomorphae</taxon>
        <taxon>Entelegynae</taxon>
        <taxon>Araneoidea</taxon>
        <taxon>Nephilidae</taxon>
        <taxon>Trichonephila</taxon>
    </lineage>
</organism>
<proteinExistence type="predicted"/>
<evidence type="ECO:0000259" key="1">
    <source>
        <dbReference type="Pfam" id="PF13358"/>
    </source>
</evidence>
<dbReference type="EMBL" id="BMAU01021025">
    <property type="protein sequence ID" value="GFX87168.1"/>
    <property type="molecule type" value="Genomic_DNA"/>
</dbReference>
<sequence length="281" mass="32566">MDDNARPHRTLAVEELLESEDITRMDWPAYFPDLNPIEHVWDALGRRIAARLHHSENTQQLKQMLIEEWVLLPQEMLHQLVLSMWRWCEATIAFLIMHVDCCNDPKEVVSYRAELNCLELPNIPSYFGTQICATAESPSEYMREYRARKKTLQNTLLMLSLRDENAIETLLMTAQINTDLVNHPVPLTTEPSTILVRVGTDACKSIINSILRYKDYDSHENAHKDFQKRFIDNHSIDTGVQFMIYYGLEMILERLLLSTKNVLLGITLEDTLKHATIADKV</sequence>
<dbReference type="Gene3D" id="3.30.420.10">
    <property type="entry name" value="Ribonuclease H-like superfamily/Ribonuclease H"/>
    <property type="match status" value="1"/>
</dbReference>
<gene>
    <name evidence="2" type="primary">NCL1_14627</name>
    <name evidence="2" type="ORF">TNCV_2059391</name>
</gene>
<dbReference type="InterPro" id="IPR036397">
    <property type="entry name" value="RNaseH_sf"/>
</dbReference>
<evidence type="ECO:0000313" key="3">
    <source>
        <dbReference type="Proteomes" id="UP000887159"/>
    </source>
</evidence>
<reference evidence="2" key="1">
    <citation type="submission" date="2020-08" db="EMBL/GenBank/DDBJ databases">
        <title>Multicomponent nature underlies the extraordinary mechanical properties of spider dragline silk.</title>
        <authorList>
            <person name="Kono N."/>
            <person name="Nakamura H."/>
            <person name="Mori M."/>
            <person name="Yoshida Y."/>
            <person name="Ohtoshi R."/>
            <person name="Malay A.D."/>
            <person name="Moran D.A.P."/>
            <person name="Tomita M."/>
            <person name="Numata K."/>
            <person name="Arakawa K."/>
        </authorList>
    </citation>
    <scope>NUCLEOTIDE SEQUENCE</scope>
</reference>
<dbReference type="Pfam" id="PF13358">
    <property type="entry name" value="DDE_3"/>
    <property type="match status" value="1"/>
</dbReference>
<dbReference type="Proteomes" id="UP000887159">
    <property type="component" value="Unassembled WGS sequence"/>
</dbReference>